<feature type="domain" description="J" evidence="1">
    <location>
        <begin position="8"/>
        <end position="73"/>
    </location>
</feature>
<dbReference type="OrthoDB" id="10250354at2759"/>
<evidence type="ECO:0000313" key="2">
    <source>
        <dbReference type="EMBL" id="KAF2150961.1"/>
    </source>
</evidence>
<keyword evidence="2" id="KW-0346">Stress response</keyword>
<dbReference type="PROSITE" id="PS50076">
    <property type="entry name" value="DNAJ_2"/>
    <property type="match status" value="1"/>
</dbReference>
<dbReference type="SUPFAM" id="SSF46565">
    <property type="entry name" value="Chaperone J-domain"/>
    <property type="match status" value="1"/>
</dbReference>
<dbReference type="InterPro" id="IPR036869">
    <property type="entry name" value="J_dom_sf"/>
</dbReference>
<dbReference type="InterPro" id="IPR018253">
    <property type="entry name" value="DnaJ_domain_CS"/>
</dbReference>
<dbReference type="EMBL" id="ML996088">
    <property type="protein sequence ID" value="KAF2150961.1"/>
    <property type="molecule type" value="Genomic_DNA"/>
</dbReference>
<name>A0A9P4IWK4_9PEZI</name>
<dbReference type="SMART" id="SM00271">
    <property type="entry name" value="DnaJ"/>
    <property type="match status" value="1"/>
</dbReference>
<dbReference type="PRINTS" id="PR00625">
    <property type="entry name" value="JDOMAIN"/>
</dbReference>
<dbReference type="InterPro" id="IPR001623">
    <property type="entry name" value="DnaJ_domain"/>
</dbReference>
<organism evidence="2 3">
    <name type="scientific">Myriangium duriaei CBS 260.36</name>
    <dbReference type="NCBI Taxonomy" id="1168546"/>
    <lineage>
        <taxon>Eukaryota</taxon>
        <taxon>Fungi</taxon>
        <taxon>Dikarya</taxon>
        <taxon>Ascomycota</taxon>
        <taxon>Pezizomycotina</taxon>
        <taxon>Dothideomycetes</taxon>
        <taxon>Dothideomycetidae</taxon>
        <taxon>Myriangiales</taxon>
        <taxon>Myriangiaceae</taxon>
        <taxon>Myriangium</taxon>
    </lineage>
</organism>
<protein>
    <submittedName>
        <fullName evidence="2">Heat shock protein DnaJ</fullName>
    </submittedName>
</protein>
<dbReference type="AlphaFoldDB" id="A0A9P4IWK4"/>
<keyword evidence="3" id="KW-1185">Reference proteome</keyword>
<dbReference type="InterPro" id="IPR050817">
    <property type="entry name" value="DjlA_DnaK_co-chaperone"/>
</dbReference>
<evidence type="ECO:0000313" key="3">
    <source>
        <dbReference type="Proteomes" id="UP000799439"/>
    </source>
</evidence>
<proteinExistence type="predicted"/>
<dbReference type="Pfam" id="PF00226">
    <property type="entry name" value="DnaJ"/>
    <property type="match status" value="1"/>
</dbReference>
<evidence type="ECO:0000259" key="1">
    <source>
        <dbReference type="PROSITE" id="PS50076"/>
    </source>
</evidence>
<dbReference type="PANTHER" id="PTHR24074">
    <property type="entry name" value="CO-CHAPERONE PROTEIN DJLA"/>
    <property type="match status" value="1"/>
</dbReference>
<dbReference type="Gene3D" id="1.10.287.110">
    <property type="entry name" value="DnaJ domain"/>
    <property type="match status" value="1"/>
</dbReference>
<feature type="non-terminal residue" evidence="2">
    <location>
        <position position="73"/>
    </location>
</feature>
<gene>
    <name evidence="2" type="ORF">K461DRAFT_227827</name>
</gene>
<dbReference type="PROSITE" id="PS00636">
    <property type="entry name" value="DNAJ_1"/>
    <property type="match status" value="1"/>
</dbReference>
<sequence>MSSPPIPDPYLALGLPKDTTAAQVKTTYRKLALKFHPDKVTDESLKASAADNFHRIQQAYEILSDEDKRAKYD</sequence>
<comment type="caution">
    <text evidence="2">The sequence shown here is derived from an EMBL/GenBank/DDBJ whole genome shotgun (WGS) entry which is preliminary data.</text>
</comment>
<dbReference type="CDD" id="cd06257">
    <property type="entry name" value="DnaJ"/>
    <property type="match status" value="1"/>
</dbReference>
<dbReference type="Proteomes" id="UP000799439">
    <property type="component" value="Unassembled WGS sequence"/>
</dbReference>
<reference evidence="2" key="1">
    <citation type="journal article" date="2020" name="Stud. Mycol.">
        <title>101 Dothideomycetes genomes: a test case for predicting lifestyles and emergence of pathogens.</title>
        <authorList>
            <person name="Haridas S."/>
            <person name="Albert R."/>
            <person name="Binder M."/>
            <person name="Bloem J."/>
            <person name="Labutti K."/>
            <person name="Salamov A."/>
            <person name="Andreopoulos B."/>
            <person name="Baker S."/>
            <person name="Barry K."/>
            <person name="Bills G."/>
            <person name="Bluhm B."/>
            <person name="Cannon C."/>
            <person name="Castanera R."/>
            <person name="Culley D."/>
            <person name="Daum C."/>
            <person name="Ezra D."/>
            <person name="Gonzalez J."/>
            <person name="Henrissat B."/>
            <person name="Kuo A."/>
            <person name="Liang C."/>
            <person name="Lipzen A."/>
            <person name="Lutzoni F."/>
            <person name="Magnuson J."/>
            <person name="Mondo S."/>
            <person name="Nolan M."/>
            <person name="Ohm R."/>
            <person name="Pangilinan J."/>
            <person name="Park H.-J."/>
            <person name="Ramirez L."/>
            <person name="Alfaro M."/>
            <person name="Sun H."/>
            <person name="Tritt A."/>
            <person name="Yoshinaga Y."/>
            <person name="Zwiers L.-H."/>
            <person name="Turgeon B."/>
            <person name="Goodwin S."/>
            <person name="Spatafora J."/>
            <person name="Crous P."/>
            <person name="Grigoriev I."/>
        </authorList>
    </citation>
    <scope>NUCLEOTIDE SEQUENCE</scope>
    <source>
        <strain evidence="2">CBS 260.36</strain>
    </source>
</reference>
<accession>A0A9P4IWK4</accession>